<keyword evidence="6" id="KW-0479">Metal-binding</keyword>
<evidence type="ECO:0000256" key="12">
    <source>
        <dbReference type="SAM" id="Phobius"/>
    </source>
</evidence>
<evidence type="ECO:0000256" key="7">
    <source>
        <dbReference type="ARBA" id="ARBA00022982"/>
    </source>
</evidence>
<evidence type="ECO:0000256" key="10">
    <source>
        <dbReference type="ARBA" id="ARBA00023136"/>
    </source>
</evidence>
<name>A0ABN5YN17_9MYCO</name>
<comment type="similarity">
    <text evidence="11">Belongs to the cytochrome b561 family.</text>
</comment>
<dbReference type="Gene3D" id="1.20.950.20">
    <property type="entry name" value="Transmembrane di-heme cytochromes, Chain C"/>
    <property type="match status" value="1"/>
</dbReference>
<dbReference type="Pfam" id="PF01292">
    <property type="entry name" value="Ni_hydr_CYTB"/>
    <property type="match status" value="1"/>
</dbReference>
<dbReference type="SUPFAM" id="SSF81342">
    <property type="entry name" value="Transmembrane di-heme cytochromes"/>
    <property type="match status" value="1"/>
</dbReference>
<dbReference type="InterPro" id="IPR011577">
    <property type="entry name" value="Cyt_b561_bac/Ni-Hgenase"/>
</dbReference>
<dbReference type="Proteomes" id="UP000465609">
    <property type="component" value="Chromosome"/>
</dbReference>
<feature type="transmembrane region" description="Helical" evidence="12">
    <location>
        <begin position="37"/>
        <end position="60"/>
    </location>
</feature>
<evidence type="ECO:0000256" key="8">
    <source>
        <dbReference type="ARBA" id="ARBA00022989"/>
    </source>
</evidence>
<keyword evidence="7" id="KW-0249">Electron transport</keyword>
<evidence type="ECO:0000256" key="1">
    <source>
        <dbReference type="ARBA" id="ARBA00004651"/>
    </source>
</evidence>
<feature type="transmembrane region" description="Helical" evidence="12">
    <location>
        <begin position="81"/>
        <end position="104"/>
    </location>
</feature>
<feature type="transmembrane region" description="Helical" evidence="12">
    <location>
        <begin position="12"/>
        <end position="31"/>
    </location>
</feature>
<organism evidence="14 15">
    <name type="scientific">Mycolicibacterium aubagnense</name>
    <dbReference type="NCBI Taxonomy" id="319707"/>
    <lineage>
        <taxon>Bacteria</taxon>
        <taxon>Bacillati</taxon>
        <taxon>Actinomycetota</taxon>
        <taxon>Actinomycetes</taxon>
        <taxon>Mycobacteriales</taxon>
        <taxon>Mycobacteriaceae</taxon>
        <taxon>Mycolicibacterium</taxon>
    </lineage>
</organism>
<evidence type="ECO:0000256" key="2">
    <source>
        <dbReference type="ARBA" id="ARBA00022448"/>
    </source>
</evidence>
<keyword evidence="5 12" id="KW-0812">Transmembrane</keyword>
<evidence type="ECO:0000256" key="11">
    <source>
        <dbReference type="ARBA" id="ARBA00037975"/>
    </source>
</evidence>
<evidence type="ECO:0000256" key="6">
    <source>
        <dbReference type="ARBA" id="ARBA00022723"/>
    </source>
</evidence>
<dbReference type="InterPro" id="IPR052168">
    <property type="entry name" value="Cytochrome_b561_oxidase"/>
</dbReference>
<keyword evidence="10 12" id="KW-0472">Membrane</keyword>
<dbReference type="PANTHER" id="PTHR30529:SF6">
    <property type="entry name" value="BLL0291 PROTEIN"/>
    <property type="match status" value="1"/>
</dbReference>
<evidence type="ECO:0000256" key="4">
    <source>
        <dbReference type="ARBA" id="ARBA00022617"/>
    </source>
</evidence>
<reference evidence="14 15" key="1">
    <citation type="journal article" date="2019" name="Emerg. Microbes Infect.">
        <title>Comprehensive subspecies identification of 175 nontuberculous mycobacteria species based on 7547 genomic profiles.</title>
        <authorList>
            <person name="Matsumoto Y."/>
            <person name="Kinjo T."/>
            <person name="Motooka D."/>
            <person name="Nabeya D."/>
            <person name="Jung N."/>
            <person name="Uechi K."/>
            <person name="Horii T."/>
            <person name="Iida T."/>
            <person name="Fujita J."/>
            <person name="Nakamura S."/>
        </authorList>
    </citation>
    <scope>NUCLEOTIDE SEQUENCE [LARGE SCALE GENOMIC DNA]</scope>
    <source>
        <strain evidence="14 15">JCM 15296</strain>
    </source>
</reference>
<dbReference type="RefSeq" id="WP_138230434.1">
    <property type="nucleotide sequence ID" value="NZ_AP022577.1"/>
</dbReference>
<protein>
    <submittedName>
        <fullName evidence="14">Cytochrome b</fullName>
    </submittedName>
</protein>
<dbReference type="PANTHER" id="PTHR30529">
    <property type="entry name" value="CYTOCHROME B561"/>
    <property type="match status" value="1"/>
</dbReference>
<evidence type="ECO:0000313" key="14">
    <source>
        <dbReference type="EMBL" id="BBX82320.1"/>
    </source>
</evidence>
<keyword evidence="2" id="KW-0813">Transport</keyword>
<evidence type="ECO:0000259" key="13">
    <source>
        <dbReference type="Pfam" id="PF01292"/>
    </source>
</evidence>
<feature type="domain" description="Cytochrome b561 bacterial/Ni-hydrogenase" evidence="13">
    <location>
        <begin position="4"/>
        <end position="171"/>
    </location>
</feature>
<gene>
    <name evidence="14" type="ORF">MAUB_01930</name>
</gene>
<sequence length="172" mass="18553">MTDRFPIRTRVLHWLTAVAVFAALLIGFAMTNAIGSHAALVGVHMTLGITILVIVIARAANRFTHKPPKWPDTVGPLEGKLIAGSELAMYAMLLTQPLVGWAMVSASGTPVRVFDSLTLPNIVPFDADLYGVLRQAHSVVAYLLVAAIAAHVSAVLLHTLTLRDGMLRRMTH</sequence>
<comment type="subcellular location">
    <subcellularLocation>
        <location evidence="1">Cell membrane</location>
        <topology evidence="1">Multi-pass membrane protein</topology>
    </subcellularLocation>
</comment>
<proteinExistence type="inferred from homology"/>
<keyword evidence="9" id="KW-0408">Iron</keyword>
<dbReference type="InterPro" id="IPR016174">
    <property type="entry name" value="Di-haem_cyt_TM"/>
</dbReference>
<evidence type="ECO:0000313" key="15">
    <source>
        <dbReference type="Proteomes" id="UP000465609"/>
    </source>
</evidence>
<feature type="transmembrane region" description="Helical" evidence="12">
    <location>
        <begin position="139"/>
        <end position="160"/>
    </location>
</feature>
<keyword evidence="15" id="KW-1185">Reference proteome</keyword>
<dbReference type="EMBL" id="AP022577">
    <property type="protein sequence ID" value="BBX82320.1"/>
    <property type="molecule type" value="Genomic_DNA"/>
</dbReference>
<keyword evidence="4" id="KW-0349">Heme</keyword>
<keyword evidence="8 12" id="KW-1133">Transmembrane helix</keyword>
<keyword evidence="3" id="KW-1003">Cell membrane</keyword>
<evidence type="ECO:0000256" key="3">
    <source>
        <dbReference type="ARBA" id="ARBA00022475"/>
    </source>
</evidence>
<accession>A0ABN5YN17</accession>
<evidence type="ECO:0000256" key="5">
    <source>
        <dbReference type="ARBA" id="ARBA00022692"/>
    </source>
</evidence>
<evidence type="ECO:0000256" key="9">
    <source>
        <dbReference type="ARBA" id="ARBA00023004"/>
    </source>
</evidence>